<evidence type="ECO:0000259" key="10">
    <source>
        <dbReference type="Pfam" id="PF01619"/>
    </source>
</evidence>
<keyword evidence="7" id="KW-0560">Oxidoreductase</keyword>
<dbReference type="SUPFAM" id="SSF51730">
    <property type="entry name" value="FAD-linked oxidoreductase"/>
    <property type="match status" value="1"/>
</dbReference>
<comment type="cofactor">
    <cofactor evidence="1">
        <name>FAD</name>
        <dbReference type="ChEBI" id="CHEBI:57692"/>
    </cofactor>
</comment>
<dbReference type="Proteomes" id="UP000773850">
    <property type="component" value="Unassembled WGS sequence"/>
</dbReference>
<evidence type="ECO:0000313" key="12">
    <source>
        <dbReference type="Proteomes" id="UP000773850"/>
    </source>
</evidence>
<proteinExistence type="predicted"/>
<evidence type="ECO:0000256" key="5">
    <source>
        <dbReference type="ARBA" id="ARBA00022741"/>
    </source>
</evidence>
<keyword evidence="5" id="KW-0547">Nucleotide-binding</keyword>
<keyword evidence="4" id="KW-0285">Flavoprotein</keyword>
<dbReference type="InterPro" id="IPR015659">
    <property type="entry name" value="Proline_oxidase"/>
</dbReference>
<dbReference type="PIRSF" id="PIRSF000196">
    <property type="entry name" value="Pro_dehydrog"/>
    <property type="match status" value="1"/>
</dbReference>
<comment type="catalytic activity">
    <reaction evidence="9">
        <text>L-proline + a quinone = (S)-1-pyrroline-5-carboxylate + a quinol + H(+)</text>
        <dbReference type="Rhea" id="RHEA:23784"/>
        <dbReference type="ChEBI" id="CHEBI:15378"/>
        <dbReference type="ChEBI" id="CHEBI:17388"/>
        <dbReference type="ChEBI" id="CHEBI:24646"/>
        <dbReference type="ChEBI" id="CHEBI:60039"/>
        <dbReference type="ChEBI" id="CHEBI:132124"/>
        <dbReference type="EC" id="1.5.5.2"/>
    </reaction>
</comment>
<feature type="domain" description="Proline dehydrogenase" evidence="10">
    <location>
        <begin position="55"/>
        <end position="309"/>
    </location>
</feature>
<evidence type="ECO:0000256" key="7">
    <source>
        <dbReference type="ARBA" id="ARBA00023002"/>
    </source>
</evidence>
<dbReference type="InterPro" id="IPR002872">
    <property type="entry name" value="Proline_DH_dom"/>
</dbReference>
<dbReference type="EMBL" id="LUCS01000028">
    <property type="protein sequence ID" value="KAF6510732.1"/>
    <property type="molecule type" value="Genomic_DNA"/>
</dbReference>
<keyword evidence="6" id="KW-0274">FAD</keyword>
<comment type="pathway">
    <text evidence="2">Amino-acid degradation; L-proline degradation into L-glutamate; L-glutamate from L-proline: step 1/2.</text>
</comment>
<name>A0ABQ7HF10_GEOSE</name>
<dbReference type="PANTHER" id="PTHR13914:SF0">
    <property type="entry name" value="PROLINE DEHYDROGENASE 1, MITOCHONDRIAL"/>
    <property type="match status" value="1"/>
</dbReference>
<accession>A0ABQ7HF10</accession>
<protein>
    <recommendedName>
        <fullName evidence="3">proline dehydrogenase</fullName>
        <ecNumber evidence="3">1.5.5.2</ecNumber>
    </recommendedName>
</protein>
<dbReference type="PANTHER" id="PTHR13914">
    <property type="entry name" value="PROLINE OXIDASE"/>
    <property type="match status" value="1"/>
</dbReference>
<keyword evidence="12" id="KW-1185">Reference proteome</keyword>
<evidence type="ECO:0000256" key="3">
    <source>
        <dbReference type="ARBA" id="ARBA00012695"/>
    </source>
</evidence>
<dbReference type="InterPro" id="IPR008219">
    <property type="entry name" value="PRODH_bac_arc"/>
</dbReference>
<evidence type="ECO:0000256" key="9">
    <source>
        <dbReference type="ARBA" id="ARBA00048779"/>
    </source>
</evidence>
<dbReference type="Gene3D" id="3.20.20.220">
    <property type="match status" value="1"/>
</dbReference>
<comment type="caution">
    <text evidence="11">The sequence shown here is derived from an EMBL/GenBank/DDBJ whole genome shotgun (WGS) entry which is preliminary data.</text>
</comment>
<evidence type="ECO:0000256" key="1">
    <source>
        <dbReference type="ARBA" id="ARBA00001974"/>
    </source>
</evidence>
<gene>
    <name evidence="11" type="ORF">GS8_2889</name>
</gene>
<dbReference type="EC" id="1.5.5.2" evidence="3"/>
<dbReference type="InterPro" id="IPR029041">
    <property type="entry name" value="FAD-linked_oxidoreductase-like"/>
</dbReference>
<keyword evidence="8" id="KW-0642">Proline metabolism</keyword>
<evidence type="ECO:0000256" key="2">
    <source>
        <dbReference type="ARBA" id="ARBA00004739"/>
    </source>
</evidence>
<dbReference type="Pfam" id="PF01619">
    <property type="entry name" value="Pro_dh"/>
    <property type="match status" value="1"/>
</dbReference>
<reference evidence="11 12" key="1">
    <citation type="submission" date="2016-03" db="EMBL/GenBank/DDBJ databases">
        <title>Spore heat resistance.</title>
        <authorList>
            <person name="Boekhorst J."/>
            <person name="Berendsen E.M."/>
            <person name="Wells-Bennik M.H."/>
            <person name="Kuipers O.P."/>
        </authorList>
    </citation>
    <scope>NUCLEOTIDE SEQUENCE [LARGE SCALE GENOMIC DNA]</scope>
    <source>
        <strain evidence="11 12">GS8</strain>
    </source>
</reference>
<evidence type="ECO:0000256" key="6">
    <source>
        <dbReference type="ARBA" id="ARBA00022827"/>
    </source>
</evidence>
<organism evidence="11 12">
    <name type="scientific">Geobacillus stearothermophilus</name>
    <name type="common">Bacillus stearothermophilus</name>
    <dbReference type="NCBI Taxonomy" id="1422"/>
    <lineage>
        <taxon>Bacteria</taxon>
        <taxon>Bacillati</taxon>
        <taxon>Bacillota</taxon>
        <taxon>Bacilli</taxon>
        <taxon>Bacillales</taxon>
        <taxon>Anoxybacillaceae</taxon>
        <taxon>Geobacillus</taxon>
    </lineage>
</organism>
<evidence type="ECO:0000313" key="11">
    <source>
        <dbReference type="EMBL" id="KAF6510732.1"/>
    </source>
</evidence>
<evidence type="ECO:0000256" key="8">
    <source>
        <dbReference type="ARBA" id="ARBA00023062"/>
    </source>
</evidence>
<sequence>MNAFPYKEACNSGTADARLFLFLSKNKTLTRLAKRYGLRFGASRFVAGETIEEAVHVIRRLNEKGLAVTVDYLGEFVDNEQEANEMANHCLEAIDAISREKLNSQLSLKMTSMGLDISDDLVMRNMRRILDAAKERGVFVTIDMEDYSRCQKTLDIFKTLKKEYDNVGTVLQAYLYRTEQDIEDLKPYRPNLRLVKGAYKEPPEVAFPDKKDVDENFKKIIKQHMLNGNYTAVATHDDAIIEYTKQLVKEYNIPNSQFEFQMLYGIRPERQVELAREGYTMRVYVPYGTDWYGYFMRRLAERPANVAFVVKGMFRK</sequence>
<evidence type="ECO:0000256" key="4">
    <source>
        <dbReference type="ARBA" id="ARBA00022630"/>
    </source>
</evidence>